<comment type="caution">
    <text evidence="1">The sequence shown here is derived from an EMBL/GenBank/DDBJ whole genome shotgun (WGS) entry which is preliminary data.</text>
</comment>
<reference evidence="1" key="1">
    <citation type="submission" date="2020-06" db="EMBL/GenBank/DDBJ databases">
        <title>Draft genome of Bugula neritina, a colonial animal packing powerful symbionts and potential medicines.</title>
        <authorList>
            <person name="Rayko M."/>
        </authorList>
    </citation>
    <scope>NUCLEOTIDE SEQUENCE [LARGE SCALE GENOMIC DNA]</scope>
    <source>
        <strain evidence="1">Kwan_BN1</strain>
    </source>
</reference>
<dbReference type="Proteomes" id="UP000593567">
    <property type="component" value="Unassembled WGS sequence"/>
</dbReference>
<organism evidence="1 2">
    <name type="scientific">Bugula neritina</name>
    <name type="common">Brown bryozoan</name>
    <name type="synonym">Sertularia neritina</name>
    <dbReference type="NCBI Taxonomy" id="10212"/>
    <lineage>
        <taxon>Eukaryota</taxon>
        <taxon>Metazoa</taxon>
        <taxon>Spiralia</taxon>
        <taxon>Lophotrochozoa</taxon>
        <taxon>Bryozoa</taxon>
        <taxon>Gymnolaemata</taxon>
        <taxon>Cheilostomatida</taxon>
        <taxon>Flustrina</taxon>
        <taxon>Buguloidea</taxon>
        <taxon>Bugulidae</taxon>
        <taxon>Bugula</taxon>
    </lineage>
</organism>
<dbReference type="EMBL" id="VXIV02000895">
    <property type="protein sequence ID" value="KAF6035323.1"/>
    <property type="molecule type" value="Genomic_DNA"/>
</dbReference>
<dbReference type="AlphaFoldDB" id="A0A7J7KAT8"/>
<protein>
    <submittedName>
        <fullName evidence="1">Uncharacterized protein</fullName>
    </submittedName>
</protein>
<gene>
    <name evidence="1" type="ORF">EB796_006372</name>
</gene>
<evidence type="ECO:0000313" key="2">
    <source>
        <dbReference type="Proteomes" id="UP000593567"/>
    </source>
</evidence>
<evidence type="ECO:0000313" key="1">
    <source>
        <dbReference type="EMBL" id="KAF6035323.1"/>
    </source>
</evidence>
<keyword evidence="2" id="KW-1185">Reference proteome</keyword>
<sequence length="96" mass="11077">MNNVEDLDTDSSVDRDIPAGHHCAYAVEKLRIDNVLLDMKAKVKALDKEIDEHRRASRVEHHDVSKYVLPRKLQLQREAFLLAIDKHEAEMNSVCQ</sequence>
<accession>A0A7J7KAT8</accession>
<proteinExistence type="predicted"/>
<name>A0A7J7KAT8_BUGNE</name>